<protein>
    <recommendedName>
        <fullName evidence="5">SWIM-type domain-containing protein</fullName>
    </recommendedName>
</protein>
<dbReference type="InterPro" id="IPR019786">
    <property type="entry name" value="Zinc_finger_PHD-type_CS"/>
</dbReference>
<evidence type="ECO:0000313" key="6">
    <source>
        <dbReference type="EMBL" id="PFX30346.1"/>
    </source>
</evidence>
<keyword evidence="1" id="KW-0479">Metal-binding</keyword>
<dbReference type="Gene3D" id="3.90.320.10">
    <property type="match status" value="1"/>
</dbReference>
<dbReference type="EMBL" id="LSMT01000051">
    <property type="protein sequence ID" value="PFX30346.1"/>
    <property type="molecule type" value="Genomic_DNA"/>
</dbReference>
<feature type="domain" description="SWIM-type" evidence="5">
    <location>
        <begin position="161"/>
        <end position="197"/>
    </location>
</feature>
<proteinExistence type="predicted"/>
<dbReference type="SUPFAM" id="SSF52980">
    <property type="entry name" value="Restriction endonuclease-like"/>
    <property type="match status" value="1"/>
</dbReference>
<dbReference type="InterPro" id="IPR011604">
    <property type="entry name" value="PDDEXK-like_dom_sf"/>
</dbReference>
<dbReference type="PROSITE" id="PS01359">
    <property type="entry name" value="ZF_PHD_1"/>
    <property type="match status" value="1"/>
</dbReference>
<dbReference type="InterPro" id="IPR007527">
    <property type="entry name" value="Znf_SWIM"/>
</dbReference>
<dbReference type="Proteomes" id="UP000225706">
    <property type="component" value="Unassembled WGS sequence"/>
</dbReference>
<evidence type="ECO:0000256" key="2">
    <source>
        <dbReference type="ARBA" id="ARBA00022771"/>
    </source>
</evidence>
<accession>A0A2B4SLW3</accession>
<dbReference type="PANTHER" id="PTHR47526:SF3">
    <property type="entry name" value="PHD-TYPE DOMAIN-CONTAINING PROTEIN"/>
    <property type="match status" value="1"/>
</dbReference>
<organism evidence="6 7">
    <name type="scientific">Stylophora pistillata</name>
    <name type="common">Smooth cauliflower coral</name>
    <dbReference type="NCBI Taxonomy" id="50429"/>
    <lineage>
        <taxon>Eukaryota</taxon>
        <taxon>Metazoa</taxon>
        <taxon>Cnidaria</taxon>
        <taxon>Anthozoa</taxon>
        <taxon>Hexacorallia</taxon>
        <taxon>Scleractinia</taxon>
        <taxon>Astrocoeniina</taxon>
        <taxon>Pocilloporidae</taxon>
        <taxon>Stylophora</taxon>
    </lineage>
</organism>
<comment type="caution">
    <text evidence="6">The sequence shown here is derived from an EMBL/GenBank/DDBJ whole genome shotgun (WGS) entry which is preliminary data.</text>
</comment>
<dbReference type="InterPro" id="IPR019080">
    <property type="entry name" value="YqaJ_viral_recombinase"/>
</dbReference>
<dbReference type="GO" id="GO:0008270">
    <property type="term" value="F:zinc ion binding"/>
    <property type="evidence" value="ECO:0007669"/>
    <property type="project" value="UniProtKB-KW"/>
</dbReference>
<evidence type="ECO:0000256" key="1">
    <source>
        <dbReference type="ARBA" id="ARBA00022723"/>
    </source>
</evidence>
<dbReference type="AlphaFoldDB" id="A0A2B4SLW3"/>
<dbReference type="PROSITE" id="PS50966">
    <property type="entry name" value="ZF_SWIM"/>
    <property type="match status" value="1"/>
</dbReference>
<evidence type="ECO:0000256" key="3">
    <source>
        <dbReference type="ARBA" id="ARBA00022833"/>
    </source>
</evidence>
<dbReference type="GO" id="GO:0006281">
    <property type="term" value="P:DNA repair"/>
    <property type="evidence" value="ECO:0007669"/>
    <property type="project" value="UniProtKB-ARBA"/>
</dbReference>
<evidence type="ECO:0000256" key="4">
    <source>
        <dbReference type="PROSITE-ProRule" id="PRU00325"/>
    </source>
</evidence>
<dbReference type="CDD" id="cd22343">
    <property type="entry name" value="PDDEXK_lambda_exonuclease-like"/>
    <property type="match status" value="1"/>
</dbReference>
<dbReference type="OrthoDB" id="5980319at2759"/>
<name>A0A2B4SLW3_STYPI</name>
<sequence>MATHLEDFLELSCGELQFYLKQRGLPSGGTHSDLAARALVAFEHKTPIRDSAESQAKSLQNEHVELLRTCGIKDPLSMVDWEDCVTKWPHTNIGQIFSFILGKKAFDTDYIGQYKIRKAYSYFKSGFVHTVYSKTIHGQDKVLLFASVTPSQRIREEPHKVWIICKSPGEILGAYCSCTAGYSQCCNHVIALLYKVEFANQKGFTDPSCTDKACVWNNTSKKDIQPMKLKDMVFQSHKVVKENPSYAINSKEKQNFDPRPESLRVVTEESKQKFLASLRNINPDAVIHISYAPPTSDDVPPSLQIIADDISSKNNGVDADELVRQFLEQLSFNDSSIKELEKATRDQANSSIWKEQRKGRITASHFHEVYTKTKTILRKRKPNCKVTPLLERILDCTDLSMIPAIKWGREHERDAAASFFAQESKKHKNAKLQTCGLFISKTYPFVGATPDGIFHCDCCGHSCIEYKCPYSLADMKFDEHWNNTTYLELVNGNIMLKRTHSYYYQIQGQMALTGCPKTFFVVWTPLSGAHIEIIEFDLKLWQDIIPNLTIFFKTYVARVLLGTRPIYYCAVCEKPCLEPDEIECDDENSVQCECCMLWFHWACSNFEQESTFICRFCNEQAIDND</sequence>
<evidence type="ECO:0000259" key="5">
    <source>
        <dbReference type="PROSITE" id="PS50966"/>
    </source>
</evidence>
<reference evidence="7" key="1">
    <citation type="journal article" date="2017" name="bioRxiv">
        <title>Comparative analysis of the genomes of Stylophora pistillata and Acropora digitifera provides evidence for extensive differences between species of corals.</title>
        <authorList>
            <person name="Voolstra C.R."/>
            <person name="Li Y."/>
            <person name="Liew Y.J."/>
            <person name="Baumgarten S."/>
            <person name="Zoccola D."/>
            <person name="Flot J.-F."/>
            <person name="Tambutte S."/>
            <person name="Allemand D."/>
            <person name="Aranda M."/>
        </authorList>
    </citation>
    <scope>NUCLEOTIDE SEQUENCE [LARGE SCALE GENOMIC DNA]</scope>
</reference>
<gene>
    <name evidence="6" type="ORF">AWC38_SpisGene4869</name>
</gene>
<keyword evidence="3" id="KW-0862">Zinc</keyword>
<dbReference type="STRING" id="50429.A0A2B4SLW3"/>
<evidence type="ECO:0000313" key="7">
    <source>
        <dbReference type="Proteomes" id="UP000225706"/>
    </source>
</evidence>
<dbReference type="PANTHER" id="PTHR47526">
    <property type="entry name" value="ATP-DEPENDENT DNA HELICASE"/>
    <property type="match status" value="1"/>
</dbReference>
<keyword evidence="2 4" id="KW-0863">Zinc-finger</keyword>
<keyword evidence="7" id="KW-1185">Reference proteome</keyword>
<dbReference type="InterPro" id="IPR011335">
    <property type="entry name" value="Restrct_endonuc-II-like"/>
</dbReference>
<dbReference type="Pfam" id="PF09588">
    <property type="entry name" value="YqaJ"/>
    <property type="match status" value="1"/>
</dbReference>